<evidence type="ECO:0000256" key="2">
    <source>
        <dbReference type="ARBA" id="ARBA00023239"/>
    </source>
</evidence>
<dbReference type="EMBL" id="JANBUO010001620">
    <property type="protein sequence ID" value="KAJ2797484.1"/>
    <property type="molecule type" value="Genomic_DNA"/>
</dbReference>
<name>A0A9W8LR21_9FUNG</name>
<evidence type="ECO:0000313" key="3">
    <source>
        <dbReference type="EMBL" id="KAJ2797484.1"/>
    </source>
</evidence>
<dbReference type="SUPFAM" id="SSF110857">
    <property type="entry name" value="Gamma-glutamyl cyclotransferase-like"/>
    <property type="match status" value="1"/>
</dbReference>
<dbReference type="InterPro" id="IPR036568">
    <property type="entry name" value="GGCT-like_sf"/>
</dbReference>
<evidence type="ECO:0000313" key="4">
    <source>
        <dbReference type="Proteomes" id="UP001140094"/>
    </source>
</evidence>
<dbReference type="EC" id="4.3.2.7" evidence="1"/>
<sequence>MSVPIVAAGLKEAARSPLTETTPEPAATAIVDSVAAAAPLGTAWEDGRPLWVFGYGSIIYRVDFPIEDQVFGYIHGRRRAFLQRSHDHRGTETNPGRVCTLIPHGEWDTMFPNEPSNPDAVCWGIAYKVKSGEEKRVKQHLDWREKDGYTEDFVDVFTEPGKPAVVSNVLVYVGVSANPSFAGPSSMEETAMVIARAEGPSGTNREYLFKLCEALRFHSNQALEPYLATLEIMVRRLLEESAQ</sequence>
<dbReference type="OrthoDB" id="1933483at2759"/>
<dbReference type="AlphaFoldDB" id="A0A9W8LR21"/>
<dbReference type="InterPro" id="IPR013024">
    <property type="entry name" value="GGCT-like"/>
</dbReference>
<dbReference type="PANTHER" id="PTHR12192:SF2">
    <property type="entry name" value="GLUTATHIONE-SPECIFIC GAMMA-GLUTAMYLCYCLOTRANSFERASE 2"/>
    <property type="match status" value="1"/>
</dbReference>
<comment type="caution">
    <text evidence="3">The sequence shown here is derived from an EMBL/GenBank/DDBJ whole genome shotgun (WGS) entry which is preliminary data.</text>
</comment>
<gene>
    <name evidence="3" type="primary">CHAC2</name>
    <name evidence="3" type="ORF">H4R20_005162</name>
</gene>
<dbReference type="GO" id="GO:0061928">
    <property type="term" value="F:glutathione specific gamma-glutamylcyclotransferase activity"/>
    <property type="evidence" value="ECO:0007669"/>
    <property type="project" value="UniProtKB-EC"/>
</dbReference>
<dbReference type="Pfam" id="PF04752">
    <property type="entry name" value="ChaC"/>
    <property type="match status" value="1"/>
</dbReference>
<evidence type="ECO:0000256" key="1">
    <source>
        <dbReference type="ARBA" id="ARBA00012344"/>
    </source>
</evidence>
<dbReference type="Proteomes" id="UP001140094">
    <property type="component" value="Unassembled WGS sequence"/>
</dbReference>
<reference evidence="3" key="1">
    <citation type="submission" date="2022-07" db="EMBL/GenBank/DDBJ databases">
        <title>Phylogenomic reconstructions and comparative analyses of Kickxellomycotina fungi.</title>
        <authorList>
            <person name="Reynolds N.K."/>
            <person name="Stajich J.E."/>
            <person name="Barry K."/>
            <person name="Grigoriev I.V."/>
            <person name="Crous P."/>
            <person name="Smith M.E."/>
        </authorList>
    </citation>
    <scope>NUCLEOTIDE SEQUENCE</scope>
    <source>
        <strain evidence="3">NRRL 1565</strain>
    </source>
</reference>
<dbReference type="GO" id="GO:0006751">
    <property type="term" value="P:glutathione catabolic process"/>
    <property type="evidence" value="ECO:0007669"/>
    <property type="project" value="InterPro"/>
</dbReference>
<keyword evidence="4" id="KW-1185">Reference proteome</keyword>
<dbReference type="Gene3D" id="3.10.490.10">
    <property type="entry name" value="Gamma-glutamyl cyclotransferase-like"/>
    <property type="match status" value="1"/>
</dbReference>
<keyword evidence="2" id="KW-0456">Lyase</keyword>
<proteinExistence type="predicted"/>
<protein>
    <recommendedName>
        <fullName evidence="1">glutathione-specific gamma-glutamylcyclotransferase</fullName>
        <ecNumber evidence="1">4.3.2.7</ecNumber>
    </recommendedName>
</protein>
<organism evidence="3 4">
    <name type="scientific">Coemansia guatemalensis</name>
    <dbReference type="NCBI Taxonomy" id="2761395"/>
    <lineage>
        <taxon>Eukaryota</taxon>
        <taxon>Fungi</taxon>
        <taxon>Fungi incertae sedis</taxon>
        <taxon>Zoopagomycota</taxon>
        <taxon>Kickxellomycotina</taxon>
        <taxon>Kickxellomycetes</taxon>
        <taxon>Kickxellales</taxon>
        <taxon>Kickxellaceae</taxon>
        <taxon>Coemansia</taxon>
    </lineage>
</organism>
<dbReference type="GO" id="GO:0005737">
    <property type="term" value="C:cytoplasm"/>
    <property type="evidence" value="ECO:0007669"/>
    <property type="project" value="TreeGrafter"/>
</dbReference>
<accession>A0A9W8LR21</accession>
<dbReference type="CDD" id="cd06661">
    <property type="entry name" value="GGCT_like"/>
    <property type="match status" value="1"/>
</dbReference>
<dbReference type="PANTHER" id="PTHR12192">
    <property type="entry name" value="CATION TRANSPORT PROTEIN CHAC-RELATED"/>
    <property type="match status" value="1"/>
</dbReference>
<dbReference type="InterPro" id="IPR006840">
    <property type="entry name" value="ChaC"/>
</dbReference>